<gene>
    <name evidence="1" type="primary">PmUG01_07042400</name>
    <name evidence="1" type="ORF">PMUG01_07042400</name>
</gene>
<dbReference type="EMBL" id="LT594628">
    <property type="protein sequence ID" value="SBT87961.1"/>
    <property type="molecule type" value="Genomic_DNA"/>
</dbReference>
<name>A0A1D3JMV4_PLAMA</name>
<dbReference type="OrthoDB" id="371219at2759"/>
<accession>A0A1D3JMV4</accession>
<dbReference type="GeneID" id="39867986"/>
<reference evidence="1 2" key="1">
    <citation type="submission" date="2016-06" db="EMBL/GenBank/DDBJ databases">
        <authorList>
            <consortium name="Pathogen Informatics"/>
        </authorList>
    </citation>
    <scope>NUCLEOTIDE SEQUENCE [LARGE SCALE GENOMIC DNA]</scope>
</reference>
<evidence type="ECO:0000313" key="1">
    <source>
        <dbReference type="EMBL" id="SBT87961.1"/>
    </source>
</evidence>
<dbReference type="KEGG" id="pmal:PMUG01_07042400"/>
<sequence length="466" mass="55020">MLTSHDLNTYDISSSSYNGIYIGNIFSEIQDEINNTCIIESAQRSNCLEYNNEKVNGNNNNSGNSSSKNNSHNNSNNCSNCCSNSFGNSNNINADINVGKILIGSNYIGSTHFGSNNISSTHFGSNNIRSRGKISIEEYVNFINDKKNEYKKKKKEYVIEYINQRKIKKMHYEDMELLFKKFTHFLDLQEKCLLCNNYLSLSYLYLNRYLKKEKVGNKDQKENYNNKGFINKWVKKNSSLIFCECLENIDYSKQYISDKKDDCYIDMIHLFRKNTSFSFNTKKSVILKEFMKNVKFKEFFKYNSFNENYYNNTFPIKNNYNIDTKYINVCRYIEKPTLTIEHVKALNSHTENFIPIFKIHNVNTLVTTVEKKLLIECLKVVKKIFFYDKIDKLTVIIFCYLSNLYNTVMRLNAERILCCYSQKHFEFFLYYIFQKNTYAARRVKMVALKIYKNGDDQDDEKEHVDF</sequence>
<organism evidence="1 2">
    <name type="scientific">Plasmodium malariae</name>
    <dbReference type="NCBI Taxonomy" id="5858"/>
    <lineage>
        <taxon>Eukaryota</taxon>
        <taxon>Sar</taxon>
        <taxon>Alveolata</taxon>
        <taxon>Apicomplexa</taxon>
        <taxon>Aconoidasida</taxon>
        <taxon>Haemosporida</taxon>
        <taxon>Plasmodiidae</taxon>
        <taxon>Plasmodium</taxon>
        <taxon>Plasmodium (Plasmodium)</taxon>
    </lineage>
</organism>
<protein>
    <submittedName>
        <fullName evidence="1">Uncharacterized protein</fullName>
    </submittedName>
</protein>
<dbReference type="Proteomes" id="UP000219813">
    <property type="component" value="Chromosome 7"/>
</dbReference>
<dbReference type="OMA" id="CYLSNLY"/>
<dbReference type="RefSeq" id="XP_028860893.1">
    <property type="nucleotide sequence ID" value="XM_029004179.1"/>
</dbReference>
<dbReference type="AlphaFoldDB" id="A0A1D3JMV4"/>
<keyword evidence="2" id="KW-1185">Reference proteome</keyword>
<proteinExistence type="predicted"/>
<dbReference type="VEuPathDB" id="PlasmoDB:PmUG01_07042400"/>
<evidence type="ECO:0000313" key="2">
    <source>
        <dbReference type="Proteomes" id="UP000219813"/>
    </source>
</evidence>